<protein>
    <submittedName>
        <fullName evidence="2">Uncharacterized protein</fullName>
    </submittedName>
</protein>
<evidence type="ECO:0000313" key="3">
    <source>
        <dbReference type="Proteomes" id="UP000010474"/>
    </source>
</evidence>
<organism evidence="2 3">
    <name type="scientific">Anabaena cylindrica (strain ATCC 27899 / PCC 7122)</name>
    <dbReference type="NCBI Taxonomy" id="272123"/>
    <lineage>
        <taxon>Bacteria</taxon>
        <taxon>Bacillati</taxon>
        <taxon>Cyanobacteriota</taxon>
        <taxon>Cyanophyceae</taxon>
        <taxon>Nostocales</taxon>
        <taxon>Nostocaceae</taxon>
        <taxon>Anabaena</taxon>
    </lineage>
</organism>
<name>K9ZFH1_ANACC</name>
<sequence>MDIYKYAQSIGTVCSGLLISLPIISHTVMAQEITPNVNPCPKIFYEEPHNNRVLVPQGCPPNTLTSRFMEQGLMPATPPNERSLGVGGESPSVLNPNPSIFNESPSRRSVQPGSTLPEQPAVQTPPPDSRLQPPAAEQRQEPSARIALVNDKANIVLINDTGANVTYQVIGDTEPRRLAGKSRTNLRGLSTPITVTFQREDRGLLMVTPKTTQETGTLEVTLKETTDVNQDKSAMRIQANGSVFLN</sequence>
<dbReference type="Proteomes" id="UP000010474">
    <property type="component" value="Chromosome"/>
</dbReference>
<dbReference type="AlphaFoldDB" id="K9ZFH1"/>
<dbReference type="HOGENOM" id="CLU_098534_0_0_3"/>
<proteinExistence type="predicted"/>
<feature type="region of interest" description="Disordered" evidence="1">
    <location>
        <begin position="72"/>
        <end position="145"/>
    </location>
</feature>
<dbReference type="RefSeq" id="WP_015214603.1">
    <property type="nucleotide sequence ID" value="NC_019771.1"/>
</dbReference>
<accession>K9ZFH1</accession>
<dbReference type="STRING" id="272123.Anacy_2523"/>
<dbReference type="EMBL" id="CP003659">
    <property type="protein sequence ID" value="AFZ57968.1"/>
    <property type="molecule type" value="Genomic_DNA"/>
</dbReference>
<feature type="compositionally biased region" description="Polar residues" evidence="1">
    <location>
        <begin position="92"/>
        <end position="117"/>
    </location>
</feature>
<dbReference type="PATRIC" id="fig|272123.3.peg.2748"/>
<gene>
    <name evidence="2" type="ordered locus">Anacy_2523</name>
</gene>
<evidence type="ECO:0000256" key="1">
    <source>
        <dbReference type="SAM" id="MobiDB-lite"/>
    </source>
</evidence>
<reference evidence="3" key="1">
    <citation type="journal article" date="2013" name="Proc. Natl. Acad. Sci. U.S.A.">
        <title>Improving the coverage of the cyanobacterial phylum using diversity-driven genome sequencing.</title>
        <authorList>
            <person name="Shih P.M."/>
            <person name="Wu D."/>
            <person name="Latifi A."/>
            <person name="Axen S.D."/>
            <person name="Fewer D.P."/>
            <person name="Talla E."/>
            <person name="Calteau A."/>
            <person name="Cai F."/>
            <person name="Tandeau de Marsac N."/>
            <person name="Rippka R."/>
            <person name="Herdman M."/>
            <person name="Sivonen K."/>
            <person name="Coursin T."/>
            <person name="Laurent T."/>
            <person name="Goodwin L."/>
            <person name="Nolan M."/>
            <person name="Davenport K.W."/>
            <person name="Han C.S."/>
            <person name="Rubin E.M."/>
            <person name="Eisen J.A."/>
            <person name="Woyke T."/>
            <person name="Gugger M."/>
            <person name="Kerfeld C.A."/>
        </authorList>
    </citation>
    <scope>NUCLEOTIDE SEQUENCE [LARGE SCALE GENOMIC DNA]</scope>
    <source>
        <strain evidence="3">ATCC 27899 / PCC 7122</strain>
    </source>
</reference>
<dbReference type="eggNOG" id="ENOG5032T1M">
    <property type="taxonomic scope" value="Bacteria"/>
</dbReference>
<keyword evidence="3" id="KW-1185">Reference proteome</keyword>
<dbReference type="KEGG" id="acy:Anacy_2523"/>
<evidence type="ECO:0000313" key="2">
    <source>
        <dbReference type="EMBL" id="AFZ57968.1"/>
    </source>
</evidence>
<dbReference type="OrthoDB" id="463790at2"/>